<evidence type="ECO:0000256" key="1">
    <source>
        <dbReference type="SAM" id="MobiDB-lite"/>
    </source>
</evidence>
<dbReference type="InParanoid" id="A0A0N7KRR9"/>
<evidence type="ECO:0000313" key="3">
    <source>
        <dbReference type="Proteomes" id="UP000059680"/>
    </source>
</evidence>
<keyword evidence="3" id="KW-1185">Reference proteome</keyword>
<feature type="compositionally biased region" description="Polar residues" evidence="1">
    <location>
        <begin position="1"/>
        <end position="10"/>
    </location>
</feature>
<gene>
    <name evidence="2" type="ordered locus">Os10g0407450</name>
    <name evidence="2" type="ORF">OSNPB_100407450</name>
</gene>
<accession>A0A0N7KRR9</accession>
<organism evidence="2 3">
    <name type="scientific">Oryza sativa subsp. japonica</name>
    <name type="common">Rice</name>
    <dbReference type="NCBI Taxonomy" id="39947"/>
    <lineage>
        <taxon>Eukaryota</taxon>
        <taxon>Viridiplantae</taxon>
        <taxon>Streptophyta</taxon>
        <taxon>Embryophyta</taxon>
        <taxon>Tracheophyta</taxon>
        <taxon>Spermatophyta</taxon>
        <taxon>Magnoliopsida</taxon>
        <taxon>Liliopsida</taxon>
        <taxon>Poales</taxon>
        <taxon>Poaceae</taxon>
        <taxon>BOP clade</taxon>
        <taxon>Oryzoideae</taxon>
        <taxon>Oryzeae</taxon>
        <taxon>Oryzinae</taxon>
        <taxon>Oryza</taxon>
        <taxon>Oryza sativa</taxon>
    </lineage>
</organism>
<reference evidence="3" key="1">
    <citation type="journal article" date="2005" name="Nature">
        <title>The map-based sequence of the rice genome.</title>
        <authorList>
            <consortium name="International rice genome sequencing project (IRGSP)"/>
            <person name="Matsumoto T."/>
            <person name="Wu J."/>
            <person name="Kanamori H."/>
            <person name="Katayose Y."/>
            <person name="Fujisawa M."/>
            <person name="Namiki N."/>
            <person name="Mizuno H."/>
            <person name="Yamamoto K."/>
            <person name="Antonio B.A."/>
            <person name="Baba T."/>
            <person name="Sakata K."/>
            <person name="Nagamura Y."/>
            <person name="Aoki H."/>
            <person name="Arikawa K."/>
            <person name="Arita K."/>
            <person name="Bito T."/>
            <person name="Chiden Y."/>
            <person name="Fujitsuka N."/>
            <person name="Fukunaka R."/>
            <person name="Hamada M."/>
            <person name="Harada C."/>
            <person name="Hayashi A."/>
            <person name="Hijishita S."/>
            <person name="Honda M."/>
            <person name="Hosokawa S."/>
            <person name="Ichikawa Y."/>
            <person name="Idonuma A."/>
            <person name="Iijima M."/>
            <person name="Ikeda M."/>
            <person name="Ikeno M."/>
            <person name="Ito K."/>
            <person name="Ito S."/>
            <person name="Ito T."/>
            <person name="Ito Y."/>
            <person name="Ito Y."/>
            <person name="Iwabuchi A."/>
            <person name="Kamiya K."/>
            <person name="Karasawa W."/>
            <person name="Kurita K."/>
            <person name="Katagiri S."/>
            <person name="Kikuta A."/>
            <person name="Kobayashi H."/>
            <person name="Kobayashi N."/>
            <person name="Machita K."/>
            <person name="Maehara T."/>
            <person name="Masukawa M."/>
            <person name="Mizubayashi T."/>
            <person name="Mukai Y."/>
            <person name="Nagasaki H."/>
            <person name="Nagata Y."/>
            <person name="Naito S."/>
            <person name="Nakashima M."/>
            <person name="Nakama Y."/>
            <person name="Nakamichi Y."/>
            <person name="Nakamura M."/>
            <person name="Meguro A."/>
            <person name="Negishi M."/>
            <person name="Ohta I."/>
            <person name="Ohta T."/>
            <person name="Okamoto M."/>
            <person name="Ono N."/>
            <person name="Saji S."/>
            <person name="Sakaguchi M."/>
            <person name="Sakai K."/>
            <person name="Shibata M."/>
            <person name="Shimokawa T."/>
            <person name="Song J."/>
            <person name="Takazaki Y."/>
            <person name="Terasawa K."/>
            <person name="Tsugane M."/>
            <person name="Tsuji K."/>
            <person name="Ueda S."/>
            <person name="Waki K."/>
            <person name="Yamagata H."/>
            <person name="Yamamoto M."/>
            <person name="Yamamoto S."/>
            <person name="Yamane H."/>
            <person name="Yoshiki S."/>
            <person name="Yoshihara R."/>
            <person name="Yukawa K."/>
            <person name="Zhong H."/>
            <person name="Yano M."/>
            <person name="Yuan Q."/>
            <person name="Ouyang S."/>
            <person name="Liu J."/>
            <person name="Jones K.M."/>
            <person name="Gansberger K."/>
            <person name="Moffat K."/>
            <person name="Hill J."/>
            <person name="Bera J."/>
            <person name="Fadrosh D."/>
            <person name="Jin S."/>
            <person name="Johri S."/>
            <person name="Kim M."/>
            <person name="Overton L."/>
            <person name="Reardon M."/>
            <person name="Tsitrin T."/>
            <person name="Vuong H."/>
            <person name="Weaver B."/>
            <person name="Ciecko A."/>
            <person name="Tallon L."/>
            <person name="Jackson J."/>
            <person name="Pai G."/>
            <person name="Aken S.V."/>
            <person name="Utterback T."/>
            <person name="Reidmuller S."/>
            <person name="Feldblyum T."/>
            <person name="Hsiao J."/>
            <person name="Zismann V."/>
            <person name="Iobst S."/>
            <person name="de Vazeille A.R."/>
            <person name="Buell C.R."/>
            <person name="Ying K."/>
            <person name="Li Y."/>
            <person name="Lu T."/>
            <person name="Huang Y."/>
            <person name="Zhao Q."/>
            <person name="Feng Q."/>
            <person name="Zhang L."/>
            <person name="Zhu J."/>
            <person name="Weng Q."/>
            <person name="Mu J."/>
            <person name="Lu Y."/>
            <person name="Fan D."/>
            <person name="Liu Y."/>
            <person name="Guan J."/>
            <person name="Zhang Y."/>
            <person name="Yu S."/>
            <person name="Liu X."/>
            <person name="Zhang Y."/>
            <person name="Hong G."/>
            <person name="Han B."/>
            <person name="Choisne N."/>
            <person name="Demange N."/>
            <person name="Orjeda G."/>
            <person name="Samain S."/>
            <person name="Cattolico L."/>
            <person name="Pelletier E."/>
            <person name="Couloux A."/>
            <person name="Segurens B."/>
            <person name="Wincker P."/>
            <person name="D'Hont A."/>
            <person name="Scarpelli C."/>
            <person name="Weissenbach J."/>
            <person name="Salanoubat M."/>
            <person name="Quetier F."/>
            <person name="Yu Y."/>
            <person name="Kim H.R."/>
            <person name="Rambo T."/>
            <person name="Currie J."/>
            <person name="Collura K."/>
            <person name="Luo M."/>
            <person name="Yang T."/>
            <person name="Ammiraju J.S.S."/>
            <person name="Engler F."/>
            <person name="Soderlund C."/>
            <person name="Wing R.A."/>
            <person name="Palmer L.E."/>
            <person name="de la Bastide M."/>
            <person name="Spiegel L."/>
            <person name="Nascimento L."/>
            <person name="Zutavern T."/>
            <person name="O'Shaughnessy A."/>
            <person name="Dike S."/>
            <person name="Dedhia N."/>
            <person name="Preston R."/>
            <person name="Balija V."/>
            <person name="McCombie W.R."/>
            <person name="Chow T."/>
            <person name="Chen H."/>
            <person name="Chung M."/>
            <person name="Chen C."/>
            <person name="Shaw J."/>
            <person name="Wu H."/>
            <person name="Hsiao K."/>
            <person name="Chao Y."/>
            <person name="Chu M."/>
            <person name="Cheng C."/>
            <person name="Hour A."/>
            <person name="Lee P."/>
            <person name="Lin S."/>
            <person name="Lin Y."/>
            <person name="Liou J."/>
            <person name="Liu S."/>
            <person name="Hsing Y."/>
            <person name="Raghuvanshi S."/>
            <person name="Mohanty A."/>
            <person name="Bharti A.K."/>
            <person name="Gaur A."/>
            <person name="Gupta V."/>
            <person name="Kumar D."/>
            <person name="Ravi V."/>
            <person name="Vij S."/>
            <person name="Kapur A."/>
            <person name="Khurana P."/>
            <person name="Khurana P."/>
            <person name="Khurana J.P."/>
            <person name="Tyagi A.K."/>
            <person name="Gaikwad K."/>
            <person name="Singh A."/>
            <person name="Dalal V."/>
            <person name="Srivastava S."/>
            <person name="Dixit A."/>
            <person name="Pal A.K."/>
            <person name="Ghazi I.A."/>
            <person name="Yadav M."/>
            <person name="Pandit A."/>
            <person name="Bhargava A."/>
            <person name="Sureshbabu K."/>
            <person name="Batra K."/>
            <person name="Sharma T.R."/>
            <person name="Mohapatra T."/>
            <person name="Singh N.K."/>
            <person name="Messing J."/>
            <person name="Nelson A.B."/>
            <person name="Fuks G."/>
            <person name="Kavchok S."/>
            <person name="Keizer G."/>
            <person name="Linton E."/>
            <person name="Llaca V."/>
            <person name="Song R."/>
            <person name="Tanyolac B."/>
            <person name="Young S."/>
            <person name="Ho-Il K."/>
            <person name="Hahn J.H."/>
            <person name="Sangsakoo G."/>
            <person name="Vanavichit A."/>
            <person name="de Mattos Luiz.A.T."/>
            <person name="Zimmer P.D."/>
            <person name="Malone G."/>
            <person name="Dellagostin O."/>
            <person name="de Oliveira A.C."/>
            <person name="Bevan M."/>
            <person name="Bancroft I."/>
            <person name="Minx P."/>
            <person name="Cordum H."/>
            <person name="Wilson R."/>
            <person name="Cheng Z."/>
            <person name="Jin W."/>
            <person name="Jiang J."/>
            <person name="Leong S.A."/>
            <person name="Iwama H."/>
            <person name="Gojobori T."/>
            <person name="Itoh T."/>
            <person name="Niimura Y."/>
            <person name="Fujii Y."/>
            <person name="Habara T."/>
            <person name="Sakai H."/>
            <person name="Sato Y."/>
            <person name="Wilson G."/>
            <person name="Kumar K."/>
            <person name="McCouch S."/>
            <person name="Juretic N."/>
            <person name="Hoen D."/>
            <person name="Wright S."/>
            <person name="Bruskiewich R."/>
            <person name="Bureau T."/>
            <person name="Miyao A."/>
            <person name="Hirochika H."/>
            <person name="Nishikawa T."/>
            <person name="Kadowaki K."/>
            <person name="Sugiura M."/>
            <person name="Burr B."/>
            <person name="Sasaki T."/>
        </authorList>
    </citation>
    <scope>NUCLEOTIDE SEQUENCE [LARGE SCALE GENOMIC DNA]</scope>
    <source>
        <strain evidence="3">cv. Nipponbare</strain>
    </source>
</reference>
<name>A0A0N7KRR9_ORYSJ</name>
<dbReference type="PaxDb" id="39947-A0A0N7KRR9"/>
<evidence type="ECO:0000313" key="2">
    <source>
        <dbReference type="EMBL" id="BAT10786.1"/>
    </source>
</evidence>
<proteinExistence type="predicted"/>
<dbReference type="Gramene" id="Os10t0407450-00">
    <property type="protein sequence ID" value="Os10t0407450-00"/>
    <property type="gene ID" value="Os10g0407450"/>
</dbReference>
<feature type="region of interest" description="Disordered" evidence="1">
    <location>
        <begin position="1"/>
        <end position="81"/>
    </location>
</feature>
<sequence length="94" mass="9549">MLSATSQKGGASSRAPRVMPLRSSASVTTPRSEGRTSVTKGSATSTSRGQRKMDPNSSSVRLSLGPHGMEVSTSKKAISGSSSTIALLLPSPSS</sequence>
<feature type="compositionally biased region" description="Polar residues" evidence="1">
    <location>
        <begin position="23"/>
        <end position="48"/>
    </location>
</feature>
<reference evidence="2 3" key="3">
    <citation type="journal article" date="2013" name="Rice">
        <title>Improvement of the Oryza sativa Nipponbare reference genome using next generation sequence and optical map data.</title>
        <authorList>
            <person name="Kawahara Y."/>
            <person name="de la Bastide M."/>
            <person name="Hamilton J.P."/>
            <person name="Kanamori H."/>
            <person name="McCombie W.R."/>
            <person name="Ouyang S."/>
            <person name="Schwartz D.C."/>
            <person name="Tanaka T."/>
            <person name="Wu J."/>
            <person name="Zhou S."/>
            <person name="Childs K.L."/>
            <person name="Davidson R.M."/>
            <person name="Lin H."/>
            <person name="Quesada-Ocampo L."/>
            <person name="Vaillancourt B."/>
            <person name="Sakai H."/>
            <person name="Lee S.S."/>
            <person name="Kim J."/>
            <person name="Numa H."/>
            <person name="Itoh T."/>
            <person name="Buell C.R."/>
            <person name="Matsumoto T."/>
        </authorList>
    </citation>
    <scope>NUCLEOTIDE SEQUENCE [LARGE SCALE GENOMIC DNA]</scope>
    <source>
        <strain evidence="3">cv. Nipponbare</strain>
    </source>
</reference>
<reference evidence="2 3" key="2">
    <citation type="journal article" date="2013" name="Plant Cell Physiol.">
        <title>Rice Annotation Project Database (RAP-DB): an integrative and interactive database for rice genomics.</title>
        <authorList>
            <person name="Sakai H."/>
            <person name="Lee S.S."/>
            <person name="Tanaka T."/>
            <person name="Numa H."/>
            <person name="Kim J."/>
            <person name="Kawahara Y."/>
            <person name="Wakimoto H."/>
            <person name="Yang C.C."/>
            <person name="Iwamoto M."/>
            <person name="Abe T."/>
            <person name="Yamada Y."/>
            <person name="Muto A."/>
            <person name="Inokuchi H."/>
            <person name="Ikemura T."/>
            <person name="Matsumoto T."/>
            <person name="Sasaki T."/>
            <person name="Itoh T."/>
        </authorList>
    </citation>
    <scope>NUCLEOTIDE SEQUENCE [LARGE SCALE GENOMIC DNA]</scope>
    <source>
        <strain evidence="3">cv. Nipponbare</strain>
    </source>
</reference>
<dbReference type="AlphaFoldDB" id="A0A0N7KRR9"/>
<feature type="non-terminal residue" evidence="2">
    <location>
        <position position="94"/>
    </location>
</feature>
<dbReference type="EMBL" id="AP014966">
    <property type="protein sequence ID" value="BAT10786.1"/>
    <property type="molecule type" value="Genomic_DNA"/>
</dbReference>
<protein>
    <submittedName>
        <fullName evidence="2">Os10g0407450 protein</fullName>
    </submittedName>
</protein>
<feature type="compositionally biased region" description="Low complexity" evidence="1">
    <location>
        <begin position="72"/>
        <end position="81"/>
    </location>
</feature>
<dbReference type="Proteomes" id="UP000059680">
    <property type="component" value="Chromosome 10"/>
</dbReference>